<dbReference type="EMBL" id="KP706798">
    <property type="protein sequence ID" value="AKD28087.1"/>
    <property type="molecule type" value="Genomic_DNA"/>
</dbReference>
<sequence>MPIKRSKSATLTVRSSKQTNTLKNVDELLQTLIAQTVDERKQWATSILSQIDIYARNAPTVVKRTGFDVKYVYA</sequence>
<name>A0A0F6Q761_9HYME</name>
<proteinExistence type="predicted"/>
<protein>
    <submittedName>
        <fullName evidence="1">U8-like protein</fullName>
    </submittedName>
</protein>
<dbReference type="AlphaFoldDB" id="A0A0F6Q761"/>
<gene>
    <name evidence="1" type="primary">U8L</name>
</gene>
<organism evidence="1">
    <name type="scientific">Glypta fumiferanae</name>
    <dbReference type="NCBI Taxonomy" id="389681"/>
    <lineage>
        <taxon>Eukaryota</taxon>
        <taxon>Metazoa</taxon>
        <taxon>Ecdysozoa</taxon>
        <taxon>Arthropoda</taxon>
        <taxon>Hexapoda</taxon>
        <taxon>Insecta</taxon>
        <taxon>Pterygota</taxon>
        <taxon>Neoptera</taxon>
        <taxon>Endopterygota</taxon>
        <taxon>Hymenoptera</taxon>
        <taxon>Apocrita</taxon>
        <taxon>Ichneumonoidea</taxon>
        <taxon>Ichneumonidae</taxon>
        <taxon>Banchinae</taxon>
        <taxon>Glypta</taxon>
    </lineage>
</organism>
<accession>A0A0F6Q761</accession>
<reference evidence="1" key="1">
    <citation type="journal article" date="2015" name="J. Virol.">
        <title>Genomic and Proteomic Analyses Indicate that Banchine and Campoplegine Polydnaviruses Have Similar, if Not Identical, Viral Ancestors.</title>
        <authorList>
            <person name="Beliveau C."/>
            <person name="Cohen A."/>
            <person name="Stewart D."/>
            <person name="Periquet G."/>
            <person name="Djoumad A."/>
            <person name="Kuhn L."/>
            <person name="Stoltz D."/>
            <person name="Volkoff A.-N."/>
            <person name="Herniou E."/>
            <person name="Drezen J.-M."/>
            <person name="Cusson M."/>
        </authorList>
    </citation>
    <scope>NUCLEOTIDE SEQUENCE</scope>
</reference>
<evidence type="ECO:0000313" key="1">
    <source>
        <dbReference type="EMBL" id="AKD28087.1"/>
    </source>
</evidence>